<evidence type="ECO:0000313" key="11">
    <source>
        <dbReference type="Proteomes" id="UP000192408"/>
    </source>
</evidence>
<dbReference type="RefSeq" id="WP_084255736.1">
    <property type="nucleotide sequence ID" value="NZ_FWWV01000002.1"/>
</dbReference>
<evidence type="ECO:0000256" key="8">
    <source>
        <dbReference type="SAM" id="SignalP"/>
    </source>
</evidence>
<keyword evidence="3 7" id="KW-1134">Transmembrane beta strand</keyword>
<dbReference type="InterPro" id="IPR036942">
    <property type="entry name" value="Beta-barrel_TonB_sf"/>
</dbReference>
<keyword evidence="8" id="KW-0732">Signal</keyword>
<dbReference type="InterPro" id="IPR037066">
    <property type="entry name" value="Plug_dom_sf"/>
</dbReference>
<evidence type="ECO:0000256" key="7">
    <source>
        <dbReference type="PROSITE-ProRule" id="PRU01360"/>
    </source>
</evidence>
<dbReference type="Proteomes" id="UP000192408">
    <property type="component" value="Unassembled WGS sequence"/>
</dbReference>
<dbReference type="PROSITE" id="PS52016">
    <property type="entry name" value="TONB_DEPENDENT_REC_3"/>
    <property type="match status" value="1"/>
</dbReference>
<evidence type="ECO:0000313" key="10">
    <source>
        <dbReference type="EMBL" id="SMB79518.1"/>
    </source>
</evidence>
<keyword evidence="2 7" id="KW-0813">Transport</keyword>
<protein>
    <submittedName>
        <fullName evidence="10">Outer membrane receptor proteins, mostly Fe transport</fullName>
    </submittedName>
</protein>
<evidence type="ECO:0000256" key="6">
    <source>
        <dbReference type="ARBA" id="ARBA00023237"/>
    </source>
</evidence>
<feature type="chain" id="PRO_5012619231" evidence="8">
    <location>
        <begin position="25"/>
        <end position="832"/>
    </location>
</feature>
<dbReference type="Pfam" id="PF07715">
    <property type="entry name" value="Plug"/>
    <property type="match status" value="1"/>
</dbReference>
<proteinExistence type="inferred from homology"/>
<gene>
    <name evidence="10" type="ORF">SAMN05660772_00397</name>
</gene>
<reference evidence="11" key="1">
    <citation type="submission" date="2017-04" db="EMBL/GenBank/DDBJ databases">
        <authorList>
            <person name="Varghese N."/>
            <person name="Submissions S."/>
        </authorList>
    </citation>
    <scope>NUCLEOTIDE SEQUENCE [LARGE SCALE GENOMIC DNA]</scope>
    <source>
        <strain evidence="11">DSM 23072</strain>
    </source>
</reference>
<organism evidence="10 11">
    <name type="scientific">Pasteurella testudinis DSM 23072</name>
    <dbReference type="NCBI Taxonomy" id="1122938"/>
    <lineage>
        <taxon>Bacteria</taxon>
        <taxon>Pseudomonadati</taxon>
        <taxon>Pseudomonadota</taxon>
        <taxon>Gammaproteobacteria</taxon>
        <taxon>Pasteurellales</taxon>
        <taxon>Pasteurellaceae</taxon>
        <taxon>Pasteurella</taxon>
    </lineage>
</organism>
<accession>A0A1W1UEJ0</accession>
<dbReference type="Gene3D" id="2.40.170.20">
    <property type="entry name" value="TonB-dependent receptor, beta-barrel domain"/>
    <property type="match status" value="1"/>
</dbReference>
<keyword evidence="4 7" id="KW-0812">Transmembrane</keyword>
<dbReference type="GO" id="GO:0009279">
    <property type="term" value="C:cell outer membrane"/>
    <property type="evidence" value="ECO:0007669"/>
    <property type="project" value="UniProtKB-SubCell"/>
</dbReference>
<evidence type="ECO:0000256" key="1">
    <source>
        <dbReference type="ARBA" id="ARBA00004571"/>
    </source>
</evidence>
<dbReference type="InterPro" id="IPR039426">
    <property type="entry name" value="TonB-dep_rcpt-like"/>
</dbReference>
<evidence type="ECO:0000256" key="5">
    <source>
        <dbReference type="ARBA" id="ARBA00023136"/>
    </source>
</evidence>
<feature type="domain" description="TonB-dependent receptor plug" evidence="9">
    <location>
        <begin position="64"/>
        <end position="194"/>
    </location>
</feature>
<evidence type="ECO:0000256" key="3">
    <source>
        <dbReference type="ARBA" id="ARBA00022452"/>
    </source>
</evidence>
<dbReference type="EMBL" id="FWWV01000002">
    <property type="protein sequence ID" value="SMB79518.1"/>
    <property type="molecule type" value="Genomic_DNA"/>
</dbReference>
<evidence type="ECO:0000259" key="9">
    <source>
        <dbReference type="Pfam" id="PF07715"/>
    </source>
</evidence>
<dbReference type="Gene3D" id="2.170.130.10">
    <property type="entry name" value="TonB-dependent receptor, plug domain"/>
    <property type="match status" value="1"/>
</dbReference>
<dbReference type="AlphaFoldDB" id="A0A1W1UEJ0"/>
<dbReference type="SUPFAM" id="SSF56935">
    <property type="entry name" value="Porins"/>
    <property type="match status" value="1"/>
</dbReference>
<sequence length="832" mass="93743">MQRTKIALFVTGILLGNASFGAYAEENATQTSLTEIEEALAVDDSSTTLETIHVSGTPFSQQVGTQKITEEQINNRPLRDGNITELLRNNPNIQFSNTADKSTAAGEIAPNEVSINGEKYYNNNYTIDGLSNNDNLNPAANNALTSGGNDVEGYSPTDLPSGGTQSFWVDTSLLKNVEVFDSNISAKYGRFTGGVINAELIDPRLDKSSGKLFYRTTRDTWASFYLQEGTEESYNKAENLGDQPQFTKQQYGIHVSQPLSEKASLLFSYNRSESKIPYHHAYLDQWDTQRRINESYLLKGVYLPDNGDLWKATLMYSPHRSEYFKKNIKNGGFTNTGGGFQASLQWDKEFDWGKMSSVMAYKKSGNSVKHEEQNYYNYNNTRGAYDWCTNAACSSSQFGGYGQFSTERESVTFKQDFSFNTLATAAIEHDLKAGWEYISAGAKYKRDSDSYLNVYNANGYLTSYTLHPARNVSANDDNYAVYIEDSMKWKNLSATIGLRLDRSAFLGNNNLAPRFSTSYDVFGDDSTQLFGGVNRYYSGSVLTYKLRNLIGTRTTCTDTRATGTYNCTPATGTSYDVSDLKTPYSDEYVLGFSQKLYDTRLTLKWVNRHSKDQFVRTGSTAKNADGVNTYYMTNLGRSKTDTFTLNIKPEQAYQFKYATINWSLGAQISDSESNFSTYAVRETGYDYDKAIVNGTLKDITQLPTTDYNTPWSAFFTLDTHFPDLRLDWSQRFSYSAGYRGYTTSSGVCPTDYSVCGNYVGDVLVYDEYKQGSYFMWDWHFAYKQPTFKTQFLEFTVDINNVLNRRVIAASSSSGSSTYKMGRNFWLGVSYNW</sequence>
<feature type="signal peptide" evidence="8">
    <location>
        <begin position="1"/>
        <end position="24"/>
    </location>
</feature>
<keyword evidence="6 7" id="KW-0998">Cell outer membrane</keyword>
<name>A0A1W1UEJ0_9PAST</name>
<keyword evidence="10" id="KW-0675">Receptor</keyword>
<evidence type="ECO:0000256" key="4">
    <source>
        <dbReference type="ARBA" id="ARBA00022692"/>
    </source>
</evidence>
<evidence type="ECO:0000256" key="2">
    <source>
        <dbReference type="ARBA" id="ARBA00022448"/>
    </source>
</evidence>
<comment type="similarity">
    <text evidence="7">Belongs to the TonB-dependent receptor family.</text>
</comment>
<keyword evidence="11" id="KW-1185">Reference proteome</keyword>
<dbReference type="STRING" id="1122938.SAMN05660772_00397"/>
<comment type="subcellular location">
    <subcellularLocation>
        <location evidence="1 7">Cell outer membrane</location>
        <topology evidence="1 7">Multi-pass membrane protein</topology>
    </subcellularLocation>
</comment>
<keyword evidence="5 7" id="KW-0472">Membrane</keyword>
<dbReference type="InterPro" id="IPR012910">
    <property type="entry name" value="Plug_dom"/>
</dbReference>